<keyword evidence="6 10" id="KW-0143">Chaperone</keyword>
<evidence type="ECO:0000256" key="6">
    <source>
        <dbReference type="ARBA" id="ARBA00023186"/>
    </source>
</evidence>
<dbReference type="InterPro" id="IPR000740">
    <property type="entry name" value="GrpE"/>
</dbReference>
<dbReference type="GO" id="GO:0051082">
    <property type="term" value="F:unfolded protein binding"/>
    <property type="evidence" value="ECO:0007669"/>
    <property type="project" value="TreeGrafter"/>
</dbReference>
<accession>A0A1H8NSF1</accession>
<dbReference type="PANTHER" id="PTHR21237">
    <property type="entry name" value="GRPE PROTEIN"/>
    <property type="match status" value="1"/>
</dbReference>
<dbReference type="Gene3D" id="2.30.22.10">
    <property type="entry name" value="Head domain of nucleotide exchange factor GrpE"/>
    <property type="match status" value="1"/>
</dbReference>
<keyword evidence="4 10" id="KW-0963">Cytoplasm</keyword>
<reference evidence="14 15" key="1">
    <citation type="submission" date="2016-10" db="EMBL/GenBank/DDBJ databases">
        <authorList>
            <person name="de Groot N.N."/>
        </authorList>
    </citation>
    <scope>NUCLEOTIDE SEQUENCE [LARGE SCALE GENOMIC DNA]</scope>
    <source>
        <strain evidence="14 15">CGMCC 1.10434</strain>
    </source>
</reference>
<dbReference type="AlphaFoldDB" id="A0A1H8NSF1"/>
<comment type="similarity">
    <text evidence="2 10 12">Belongs to the GrpE family.</text>
</comment>
<dbReference type="FunFam" id="2.30.22.10:FF:000001">
    <property type="entry name" value="Protein GrpE"/>
    <property type="match status" value="1"/>
</dbReference>
<evidence type="ECO:0000313" key="14">
    <source>
        <dbReference type="EMBL" id="SEO32313.1"/>
    </source>
</evidence>
<comment type="function">
    <text evidence="7 10 11">Participates actively in the response to hyperosmotic and heat shock by preventing the aggregation of stress-denatured proteins, in association with DnaK and GrpE. It is the nucleotide exchange factor for DnaK and may function as a thermosensor. Unfolded proteins bind initially to DnaJ; upon interaction with the DnaJ-bound protein, DnaK hydrolyzes its bound ATP, resulting in the formation of a stable complex. GrpE releases ADP from DnaK; ATP binding to DnaK triggers the release of the substrate protein, thus completing the reaction cycle. Several rounds of ATP-dependent interactions between DnaJ, DnaK and GrpE are required for fully efficient folding.</text>
</comment>
<dbReference type="Proteomes" id="UP000199300">
    <property type="component" value="Unassembled WGS sequence"/>
</dbReference>
<name>A0A1H8NSF1_9BACI</name>
<comment type="subunit">
    <text evidence="3 10">Homodimer.</text>
</comment>
<dbReference type="RefSeq" id="WP_091497375.1">
    <property type="nucleotide sequence ID" value="NZ_FODJ01000006.1"/>
</dbReference>
<evidence type="ECO:0000256" key="2">
    <source>
        <dbReference type="ARBA" id="ARBA00009054"/>
    </source>
</evidence>
<dbReference type="GO" id="GO:0042803">
    <property type="term" value="F:protein homodimerization activity"/>
    <property type="evidence" value="ECO:0007669"/>
    <property type="project" value="InterPro"/>
</dbReference>
<keyword evidence="15" id="KW-1185">Reference proteome</keyword>
<evidence type="ECO:0000313" key="15">
    <source>
        <dbReference type="Proteomes" id="UP000199300"/>
    </source>
</evidence>
<dbReference type="InterPro" id="IPR009012">
    <property type="entry name" value="GrpE_head"/>
</dbReference>
<evidence type="ECO:0000256" key="8">
    <source>
        <dbReference type="ARBA" id="ARBA00072274"/>
    </source>
</evidence>
<dbReference type="SUPFAM" id="SSF58014">
    <property type="entry name" value="Coiled-coil domain of nucleotide exchange factor GrpE"/>
    <property type="match status" value="1"/>
</dbReference>
<dbReference type="Pfam" id="PF01025">
    <property type="entry name" value="GrpE"/>
    <property type="match status" value="1"/>
</dbReference>
<feature type="region of interest" description="Disordered" evidence="13">
    <location>
        <begin position="1"/>
        <end position="37"/>
    </location>
</feature>
<dbReference type="PRINTS" id="PR00773">
    <property type="entry name" value="GRPEPROTEIN"/>
</dbReference>
<evidence type="ECO:0000256" key="12">
    <source>
        <dbReference type="RuleBase" id="RU004478"/>
    </source>
</evidence>
<dbReference type="OrthoDB" id="9812586at2"/>
<evidence type="ECO:0000256" key="9">
    <source>
        <dbReference type="ARBA" id="ARBA00076414"/>
    </source>
</evidence>
<dbReference type="STRING" id="872970.SAMN04488134_10682"/>
<dbReference type="GO" id="GO:0005737">
    <property type="term" value="C:cytoplasm"/>
    <property type="evidence" value="ECO:0007669"/>
    <property type="project" value="UniProtKB-SubCell"/>
</dbReference>
<protein>
    <recommendedName>
        <fullName evidence="8 10">Protein GrpE</fullName>
    </recommendedName>
    <alternativeName>
        <fullName evidence="9 10">HSP-70 cofactor</fullName>
    </alternativeName>
</protein>
<evidence type="ECO:0000256" key="7">
    <source>
        <dbReference type="ARBA" id="ARBA00053401"/>
    </source>
</evidence>
<dbReference type="Gene3D" id="3.90.20.20">
    <property type="match status" value="1"/>
</dbReference>
<dbReference type="SUPFAM" id="SSF51064">
    <property type="entry name" value="Head domain of nucleotide exchange factor GrpE"/>
    <property type="match status" value="1"/>
</dbReference>
<dbReference type="EMBL" id="FODJ01000006">
    <property type="protein sequence ID" value="SEO32313.1"/>
    <property type="molecule type" value="Genomic_DNA"/>
</dbReference>
<dbReference type="NCBIfam" id="NF010738">
    <property type="entry name" value="PRK14140.1"/>
    <property type="match status" value="1"/>
</dbReference>
<evidence type="ECO:0000256" key="4">
    <source>
        <dbReference type="ARBA" id="ARBA00022490"/>
    </source>
</evidence>
<comment type="subcellular location">
    <subcellularLocation>
        <location evidence="1 10">Cytoplasm</location>
    </subcellularLocation>
</comment>
<dbReference type="CDD" id="cd00446">
    <property type="entry name" value="GrpE"/>
    <property type="match status" value="1"/>
</dbReference>
<evidence type="ECO:0000256" key="3">
    <source>
        <dbReference type="ARBA" id="ARBA00011738"/>
    </source>
</evidence>
<evidence type="ECO:0000256" key="1">
    <source>
        <dbReference type="ARBA" id="ARBA00004496"/>
    </source>
</evidence>
<gene>
    <name evidence="10" type="primary">grpE</name>
    <name evidence="14" type="ORF">SAMN04488134_10682</name>
</gene>
<dbReference type="PROSITE" id="PS01071">
    <property type="entry name" value="GRPE"/>
    <property type="match status" value="1"/>
</dbReference>
<dbReference type="HAMAP" id="MF_01151">
    <property type="entry name" value="GrpE"/>
    <property type="match status" value="1"/>
</dbReference>
<dbReference type="PANTHER" id="PTHR21237:SF23">
    <property type="entry name" value="GRPE PROTEIN HOMOLOG, MITOCHONDRIAL"/>
    <property type="match status" value="1"/>
</dbReference>
<dbReference type="GO" id="GO:0051087">
    <property type="term" value="F:protein-folding chaperone binding"/>
    <property type="evidence" value="ECO:0007669"/>
    <property type="project" value="InterPro"/>
</dbReference>
<feature type="compositionally biased region" description="Acidic residues" evidence="13">
    <location>
        <begin position="12"/>
        <end position="36"/>
    </location>
</feature>
<evidence type="ECO:0000256" key="13">
    <source>
        <dbReference type="SAM" id="MobiDB-lite"/>
    </source>
</evidence>
<dbReference type="InterPro" id="IPR013805">
    <property type="entry name" value="GrpE_CC"/>
</dbReference>
<evidence type="ECO:0000256" key="5">
    <source>
        <dbReference type="ARBA" id="ARBA00023016"/>
    </source>
</evidence>
<proteinExistence type="inferred from homology"/>
<evidence type="ECO:0000256" key="11">
    <source>
        <dbReference type="RuleBase" id="RU000639"/>
    </source>
</evidence>
<sequence>MEEKNNQGHDEELVEEVEEVEAATQELVDEPSDNTEVELANQEDYEKVVQEKNELYDKFLRLQAEYDNFRKRTQREKAADLKYKSQGLATELLPVVDNFERALQTKPDSEATKAFIDGIEMVYRQLVTALEKEGIEAIPTVGEEFDPNLHQAVLQVDDPEFKSNTVVEEMQKGYQLKDRVIRPAMVKVNQ</sequence>
<organism evidence="14 15">
    <name type="scientific">Amphibacillus marinus</name>
    <dbReference type="NCBI Taxonomy" id="872970"/>
    <lineage>
        <taxon>Bacteria</taxon>
        <taxon>Bacillati</taxon>
        <taxon>Bacillota</taxon>
        <taxon>Bacilli</taxon>
        <taxon>Bacillales</taxon>
        <taxon>Bacillaceae</taxon>
        <taxon>Amphibacillus</taxon>
    </lineage>
</organism>
<evidence type="ECO:0000256" key="10">
    <source>
        <dbReference type="HAMAP-Rule" id="MF_01151"/>
    </source>
</evidence>
<dbReference type="GO" id="GO:0000774">
    <property type="term" value="F:adenyl-nucleotide exchange factor activity"/>
    <property type="evidence" value="ECO:0007669"/>
    <property type="project" value="InterPro"/>
</dbReference>
<dbReference type="GO" id="GO:0006457">
    <property type="term" value="P:protein folding"/>
    <property type="evidence" value="ECO:0007669"/>
    <property type="project" value="InterPro"/>
</dbReference>
<feature type="compositionally biased region" description="Basic and acidic residues" evidence="13">
    <location>
        <begin position="1"/>
        <end position="11"/>
    </location>
</feature>
<keyword evidence="5 10" id="KW-0346">Stress response</keyword>